<dbReference type="Gene3D" id="1.20.1720.10">
    <property type="entry name" value="Multidrug resistance protein D"/>
    <property type="match status" value="1"/>
</dbReference>
<dbReference type="KEGG" id="avc:NCTC10951_01861"/>
<gene>
    <name evidence="8" type="primary">qacA_2</name>
    <name evidence="8" type="ORF">NCTC10951_01861</name>
</gene>
<keyword evidence="5" id="KW-1133">Transmembrane helix</keyword>
<dbReference type="CDD" id="cd17321">
    <property type="entry name" value="MFS_MMR_MDR_like"/>
    <property type="match status" value="1"/>
</dbReference>
<dbReference type="AlphaFoldDB" id="A0A448PLX3"/>
<evidence type="ECO:0000256" key="6">
    <source>
        <dbReference type="ARBA" id="ARBA00023136"/>
    </source>
</evidence>
<reference evidence="8 9" key="1">
    <citation type="submission" date="2018-12" db="EMBL/GenBank/DDBJ databases">
        <authorList>
            <consortium name="Pathogen Informatics"/>
        </authorList>
    </citation>
    <scope>NUCLEOTIDE SEQUENCE [LARGE SCALE GENOMIC DNA]</scope>
    <source>
        <strain evidence="8 9">NCTC10951</strain>
    </source>
</reference>
<keyword evidence="4" id="KW-0812">Transmembrane</keyword>
<evidence type="ECO:0000256" key="2">
    <source>
        <dbReference type="ARBA" id="ARBA00022448"/>
    </source>
</evidence>
<dbReference type="SUPFAM" id="SSF103473">
    <property type="entry name" value="MFS general substrate transporter"/>
    <property type="match status" value="1"/>
</dbReference>
<dbReference type="GO" id="GO:0022857">
    <property type="term" value="F:transmembrane transporter activity"/>
    <property type="evidence" value="ECO:0007669"/>
    <property type="project" value="InterPro"/>
</dbReference>
<dbReference type="InterPro" id="IPR011701">
    <property type="entry name" value="MFS"/>
</dbReference>
<sequence length="503" mass="51689">MMGMNTTDVPAHCPSAPSPLDQDDRAPRRAWLGLLVVLGPVLLVSMDGSVLFLAMPTITRSIGPSADEALWILDIYGFAVSSLLITFGNLGDRFGRLRFLIGGALVFGVGSGLAALSPSPGWLIASRAVMGLGGSTLLPSGLAVLSELFVSPRLRSRAIGIFAATFATGFAISPVIAGLLLSRFFWGSVFLINLPVVAVFLLAAPFVLREVRAARPAAVDLLSIDLSAAGMFLTVYAVKRAAAYDLSPLVAMSAAAGSGLLVWFLARQRRLEHPLVDVGLFRGKVFTIAILTGVISLVVWSAAAYLSGVYLQSVLGLSVLTAALLALPGALVLTASCVLTPALAERVGQRRALLTCHVTMAGGLALLLLTRTTEGIGWFIASTAVAGLGYGISFSLVADAAVGAVPPERAGAAGAIAETSNEIGNALGIALLGSTATLMFRLRGPGLAPALGETLDAGALTSSTATQAKAAFVDGFHLAVALAVLLCAALGALAFRWLSRSGQ</sequence>
<dbReference type="PANTHER" id="PTHR42718">
    <property type="entry name" value="MAJOR FACILITATOR SUPERFAMILY MULTIDRUG TRANSPORTER MFSC"/>
    <property type="match status" value="1"/>
</dbReference>
<proteinExistence type="predicted"/>
<dbReference type="EMBL" id="LR134477">
    <property type="protein sequence ID" value="VEI16791.1"/>
    <property type="molecule type" value="Genomic_DNA"/>
</dbReference>
<protein>
    <submittedName>
        <fullName evidence="8">Antiseptic resistance protein</fullName>
    </submittedName>
</protein>
<keyword evidence="2" id="KW-0813">Transport</keyword>
<dbReference type="Proteomes" id="UP000268658">
    <property type="component" value="Chromosome"/>
</dbReference>
<dbReference type="GO" id="GO:0005886">
    <property type="term" value="C:plasma membrane"/>
    <property type="evidence" value="ECO:0007669"/>
    <property type="project" value="UniProtKB-SubCell"/>
</dbReference>
<organism evidence="8 9">
    <name type="scientific">Actinomyces viscosus</name>
    <dbReference type="NCBI Taxonomy" id="1656"/>
    <lineage>
        <taxon>Bacteria</taxon>
        <taxon>Bacillati</taxon>
        <taxon>Actinomycetota</taxon>
        <taxon>Actinomycetes</taxon>
        <taxon>Actinomycetales</taxon>
        <taxon>Actinomycetaceae</taxon>
        <taxon>Actinomyces</taxon>
    </lineage>
</organism>
<evidence type="ECO:0000256" key="3">
    <source>
        <dbReference type="ARBA" id="ARBA00022475"/>
    </source>
</evidence>
<keyword evidence="6" id="KW-0472">Membrane</keyword>
<comment type="subcellular location">
    <subcellularLocation>
        <location evidence="1">Cell membrane</location>
        <topology evidence="1">Multi-pass membrane protein</topology>
    </subcellularLocation>
</comment>
<dbReference type="PANTHER" id="PTHR42718:SF47">
    <property type="entry name" value="METHYL VIOLOGEN RESISTANCE PROTEIN SMVA"/>
    <property type="match status" value="1"/>
</dbReference>
<evidence type="ECO:0000256" key="1">
    <source>
        <dbReference type="ARBA" id="ARBA00004651"/>
    </source>
</evidence>
<keyword evidence="3" id="KW-1003">Cell membrane</keyword>
<dbReference type="PROSITE" id="PS50850">
    <property type="entry name" value="MFS"/>
    <property type="match status" value="1"/>
</dbReference>
<dbReference type="Pfam" id="PF07690">
    <property type="entry name" value="MFS_1"/>
    <property type="match status" value="1"/>
</dbReference>
<dbReference type="OrthoDB" id="9781469at2"/>
<dbReference type="Gene3D" id="1.20.1250.20">
    <property type="entry name" value="MFS general substrate transporter like domains"/>
    <property type="match status" value="1"/>
</dbReference>
<dbReference type="InterPro" id="IPR020846">
    <property type="entry name" value="MFS_dom"/>
</dbReference>
<evidence type="ECO:0000256" key="4">
    <source>
        <dbReference type="ARBA" id="ARBA00022692"/>
    </source>
</evidence>
<evidence type="ECO:0000313" key="8">
    <source>
        <dbReference type="EMBL" id="VEI16791.1"/>
    </source>
</evidence>
<evidence type="ECO:0000259" key="7">
    <source>
        <dbReference type="PROSITE" id="PS50850"/>
    </source>
</evidence>
<accession>A0A448PLX3</accession>
<evidence type="ECO:0000256" key="5">
    <source>
        <dbReference type="ARBA" id="ARBA00022989"/>
    </source>
</evidence>
<evidence type="ECO:0000313" key="9">
    <source>
        <dbReference type="Proteomes" id="UP000268658"/>
    </source>
</evidence>
<dbReference type="InterPro" id="IPR036259">
    <property type="entry name" value="MFS_trans_sf"/>
</dbReference>
<name>A0A448PLX3_ACTVI</name>
<feature type="domain" description="Major facilitator superfamily (MFS) profile" evidence="7">
    <location>
        <begin position="33"/>
        <end position="503"/>
    </location>
</feature>